<feature type="transmembrane region" description="Helical" evidence="1">
    <location>
        <begin position="40"/>
        <end position="59"/>
    </location>
</feature>
<dbReference type="AlphaFoldDB" id="A0A430HTD2"/>
<keyword evidence="3" id="KW-1185">Reference proteome</keyword>
<dbReference type="RefSeq" id="WP_126072175.1">
    <property type="nucleotide sequence ID" value="NZ_CP051166.1"/>
</dbReference>
<accession>A0A430HTD2</accession>
<organism evidence="2 3">
    <name type="scientific">Massilia atriviolacea</name>
    <dbReference type="NCBI Taxonomy" id="2495579"/>
    <lineage>
        <taxon>Bacteria</taxon>
        <taxon>Pseudomonadati</taxon>
        <taxon>Pseudomonadota</taxon>
        <taxon>Betaproteobacteria</taxon>
        <taxon>Burkholderiales</taxon>
        <taxon>Oxalobacteraceae</taxon>
        <taxon>Telluria group</taxon>
        <taxon>Massilia</taxon>
    </lineage>
</organism>
<comment type="caution">
    <text evidence="2">The sequence shown here is derived from an EMBL/GenBank/DDBJ whole genome shotgun (WGS) entry which is preliminary data.</text>
</comment>
<sequence>MKPDSRFWRDAAVIVAVGLVVCSMFWLLLNTFYINDMPAVVRHWMPVFVFIVAVWQLIAHRLRNQPQEQAGQDSAAPPP</sequence>
<dbReference type="OrthoDB" id="9862847at2"/>
<evidence type="ECO:0000313" key="3">
    <source>
        <dbReference type="Proteomes" id="UP000278085"/>
    </source>
</evidence>
<feature type="transmembrane region" description="Helical" evidence="1">
    <location>
        <begin position="12"/>
        <end position="34"/>
    </location>
</feature>
<name>A0A430HTD2_9BURK</name>
<gene>
    <name evidence="2" type="ORF">EJB06_01235</name>
</gene>
<dbReference type="Proteomes" id="UP000278085">
    <property type="component" value="Unassembled WGS sequence"/>
</dbReference>
<keyword evidence="1" id="KW-0812">Transmembrane</keyword>
<keyword evidence="1" id="KW-0472">Membrane</keyword>
<evidence type="ECO:0000256" key="1">
    <source>
        <dbReference type="SAM" id="Phobius"/>
    </source>
</evidence>
<reference evidence="2 3" key="1">
    <citation type="submission" date="2018-12" db="EMBL/GenBank/DDBJ databases">
        <authorList>
            <person name="Yang E."/>
        </authorList>
    </citation>
    <scope>NUCLEOTIDE SEQUENCE [LARGE SCALE GENOMIC DNA]</scope>
    <source>
        <strain evidence="2 3">SOD</strain>
    </source>
</reference>
<dbReference type="EMBL" id="RXLQ01000001">
    <property type="protein sequence ID" value="RSZ60791.1"/>
    <property type="molecule type" value="Genomic_DNA"/>
</dbReference>
<keyword evidence="1" id="KW-1133">Transmembrane helix</keyword>
<evidence type="ECO:0000313" key="2">
    <source>
        <dbReference type="EMBL" id="RSZ60791.1"/>
    </source>
</evidence>
<protein>
    <submittedName>
        <fullName evidence="2">Uncharacterized protein</fullName>
    </submittedName>
</protein>
<proteinExistence type="predicted"/>